<feature type="transmembrane region" description="Helical" evidence="1">
    <location>
        <begin position="108"/>
        <end position="127"/>
    </location>
</feature>
<feature type="transmembrane region" description="Helical" evidence="1">
    <location>
        <begin position="77"/>
        <end position="96"/>
    </location>
</feature>
<dbReference type="AlphaFoldDB" id="B7KG40"/>
<keyword evidence="1" id="KW-1133">Transmembrane helix</keyword>
<accession>B7KG40</accession>
<dbReference type="InterPro" id="IPR046161">
    <property type="entry name" value="DUF6163"/>
</dbReference>
<gene>
    <name evidence="2" type="ordered locus">PCC7424_0777</name>
</gene>
<evidence type="ECO:0000256" key="1">
    <source>
        <dbReference type="SAM" id="Phobius"/>
    </source>
</evidence>
<dbReference type="EMBL" id="CP001291">
    <property type="protein sequence ID" value="ACK69233.1"/>
    <property type="molecule type" value="Genomic_DNA"/>
</dbReference>
<evidence type="ECO:0000313" key="2">
    <source>
        <dbReference type="EMBL" id="ACK69233.1"/>
    </source>
</evidence>
<sequence length="136" mass="15669">MVNLIIESTHKPWMAVYLKILALFYLYGAAVHCANVFGFGELAWVDMPFSWKFGDISYGILDILAFIGLWLKSRWGLGIFGLIVISQLVLYVGFPQWFVLDREDQQDLWNLVMFHLVTLFIFFGLLLSKNTASPQK</sequence>
<dbReference type="RefSeq" id="WP_012598180.1">
    <property type="nucleotide sequence ID" value="NC_011729.1"/>
</dbReference>
<dbReference type="KEGG" id="cyc:PCC7424_0777"/>
<dbReference type="Pfam" id="PF19660">
    <property type="entry name" value="DUF6163"/>
    <property type="match status" value="1"/>
</dbReference>
<dbReference type="HOGENOM" id="CLU_1873868_0_0_3"/>
<reference evidence="3" key="1">
    <citation type="journal article" date="2011" name="MBio">
        <title>Novel metabolic attributes of the genus Cyanothece, comprising a group of unicellular nitrogen-fixing Cyanobacteria.</title>
        <authorList>
            <person name="Bandyopadhyay A."/>
            <person name="Elvitigala T."/>
            <person name="Welsh E."/>
            <person name="Stockel J."/>
            <person name="Liberton M."/>
            <person name="Min H."/>
            <person name="Sherman L.A."/>
            <person name="Pakrasi H.B."/>
        </authorList>
    </citation>
    <scope>NUCLEOTIDE SEQUENCE [LARGE SCALE GENOMIC DNA]</scope>
    <source>
        <strain evidence="3">PCC 7424</strain>
    </source>
</reference>
<organism evidence="2 3">
    <name type="scientific">Gloeothece citriformis (strain PCC 7424)</name>
    <name type="common">Cyanothece sp. (strain PCC 7424)</name>
    <dbReference type="NCBI Taxonomy" id="65393"/>
    <lineage>
        <taxon>Bacteria</taxon>
        <taxon>Bacillati</taxon>
        <taxon>Cyanobacteriota</taxon>
        <taxon>Cyanophyceae</taxon>
        <taxon>Oscillatoriophycideae</taxon>
        <taxon>Chroococcales</taxon>
        <taxon>Aphanothecaceae</taxon>
        <taxon>Gloeothece</taxon>
        <taxon>Gloeothece citriformis</taxon>
    </lineage>
</organism>
<feature type="transmembrane region" description="Helical" evidence="1">
    <location>
        <begin position="16"/>
        <end position="37"/>
    </location>
</feature>
<keyword evidence="1" id="KW-0812">Transmembrane</keyword>
<feature type="transmembrane region" description="Helical" evidence="1">
    <location>
        <begin position="49"/>
        <end position="70"/>
    </location>
</feature>
<protein>
    <recommendedName>
        <fullName evidence="4">DoxX family protein</fullName>
    </recommendedName>
</protein>
<keyword evidence="1" id="KW-0472">Membrane</keyword>
<evidence type="ECO:0008006" key="4">
    <source>
        <dbReference type="Google" id="ProtNLM"/>
    </source>
</evidence>
<dbReference type="eggNOG" id="ENOG5032HR2">
    <property type="taxonomic scope" value="Bacteria"/>
</dbReference>
<evidence type="ECO:0000313" key="3">
    <source>
        <dbReference type="Proteomes" id="UP000002384"/>
    </source>
</evidence>
<dbReference type="STRING" id="65393.PCC7424_0777"/>
<dbReference type="Proteomes" id="UP000002384">
    <property type="component" value="Chromosome"/>
</dbReference>
<proteinExistence type="predicted"/>
<dbReference type="OrthoDB" id="573831at2"/>
<keyword evidence="3" id="KW-1185">Reference proteome</keyword>
<name>B7KG40_GLOC7</name>